<dbReference type="InterPro" id="IPR020845">
    <property type="entry name" value="AMP-binding_CS"/>
</dbReference>
<evidence type="ECO:0000259" key="4">
    <source>
        <dbReference type="Pfam" id="PF13193"/>
    </source>
</evidence>
<feature type="domain" description="AMP-binding enzyme C-terminal" evidence="4">
    <location>
        <begin position="420"/>
        <end position="499"/>
    </location>
</feature>
<organism evidence="5 6">
    <name type="scientific">Sporothrix brasiliensis 5110</name>
    <dbReference type="NCBI Taxonomy" id="1398154"/>
    <lineage>
        <taxon>Eukaryota</taxon>
        <taxon>Fungi</taxon>
        <taxon>Dikarya</taxon>
        <taxon>Ascomycota</taxon>
        <taxon>Pezizomycotina</taxon>
        <taxon>Sordariomycetes</taxon>
        <taxon>Sordariomycetidae</taxon>
        <taxon>Ophiostomatales</taxon>
        <taxon>Ophiostomataceae</taxon>
        <taxon>Sporothrix</taxon>
    </lineage>
</organism>
<dbReference type="SUPFAM" id="SSF56801">
    <property type="entry name" value="Acetyl-CoA synthetase-like"/>
    <property type="match status" value="1"/>
</dbReference>
<dbReference type="AlphaFoldDB" id="A0A0C2F7I3"/>
<dbReference type="FunFam" id="3.30.300.30:FF:000007">
    <property type="entry name" value="4-coumarate--CoA ligase 2"/>
    <property type="match status" value="1"/>
</dbReference>
<proteinExistence type="inferred from homology"/>
<dbReference type="GO" id="GO:0016405">
    <property type="term" value="F:CoA-ligase activity"/>
    <property type="evidence" value="ECO:0007669"/>
    <property type="project" value="TreeGrafter"/>
</dbReference>
<evidence type="ECO:0000313" key="6">
    <source>
        <dbReference type="Proteomes" id="UP000031575"/>
    </source>
</evidence>
<dbReference type="Pfam" id="PF13193">
    <property type="entry name" value="AMP-binding_C"/>
    <property type="match status" value="1"/>
</dbReference>
<accession>A0A0C2F7I3</accession>
<evidence type="ECO:0000256" key="1">
    <source>
        <dbReference type="ARBA" id="ARBA00006432"/>
    </source>
</evidence>
<dbReference type="GO" id="GO:0019748">
    <property type="term" value="P:secondary metabolic process"/>
    <property type="evidence" value="ECO:0007669"/>
    <property type="project" value="TreeGrafter"/>
</dbReference>
<evidence type="ECO:0000313" key="5">
    <source>
        <dbReference type="EMBL" id="KIH87028.1"/>
    </source>
</evidence>
<dbReference type="InterPro" id="IPR045851">
    <property type="entry name" value="AMP-bd_C_sf"/>
</dbReference>
<dbReference type="PANTHER" id="PTHR24096">
    <property type="entry name" value="LONG-CHAIN-FATTY-ACID--COA LIGASE"/>
    <property type="match status" value="1"/>
</dbReference>
<dbReference type="Pfam" id="PF00501">
    <property type="entry name" value="AMP-binding"/>
    <property type="match status" value="1"/>
</dbReference>
<dbReference type="RefSeq" id="XP_040615038.1">
    <property type="nucleotide sequence ID" value="XM_040763177.1"/>
</dbReference>
<sequence>MTPIISDVVVHMRTDRSVTQMMLENPCNADPSNIVCEDTLTSKTATYGSIRADAFAAAHALRHQHGLVAGDTVTLMGRSQVDYVLAAHAVWAAGCVVSTVNHSSAPKEIVHALQIIKPRLLIVDVAVLDKVWRALAGLDVSPAVMTLVERIPDTPLFPYDLLANERIDPSAYVLDGRDARTVCAAVVLSSGTTGLPKAVMLSHHNLVCISEMLRAHNPDNWRGNQREIFFPPLSHIYGLYLMHEKRATLARLVPPVALALAQSPVILNYAYPDLEYFSCSAAPLSPAVANLLRRQFPGVGLCQTYGCTELASCVAQSGVRDRHKAPLIAAGTLLANMHVRFVNEQGQDVVPPVPGEICVSSPTIMMGYKDDPAATAAAMLEPGWFRTGDVGYLDANGYLVIVDRLKDVIKYKGFQVSPSELEEVLFQNPAIRDVGVTSVWDDALATELPCAFVVPRTGKGTDALATSIKNMVASKVSGYKKLTGGVYFVDELPRNPTGKLLRRELRKLAQTKALL</sequence>
<comment type="similarity">
    <text evidence="1">Belongs to the ATP-dependent AMP-binding enzyme family.</text>
</comment>
<feature type="domain" description="AMP-dependent synthetase/ligase" evidence="3">
    <location>
        <begin position="31"/>
        <end position="241"/>
    </location>
</feature>
<dbReference type="InterPro" id="IPR042099">
    <property type="entry name" value="ANL_N_sf"/>
</dbReference>
<protein>
    <submittedName>
        <fullName evidence="5">Uncharacterized protein</fullName>
    </submittedName>
</protein>
<dbReference type="HOGENOM" id="CLU_000022_59_2_1"/>
<dbReference type="VEuPathDB" id="FungiDB:SPBR_04900"/>
<dbReference type="EMBL" id="AWTV01000010">
    <property type="protein sequence ID" value="KIH87028.1"/>
    <property type="molecule type" value="Genomic_DNA"/>
</dbReference>
<evidence type="ECO:0000259" key="3">
    <source>
        <dbReference type="Pfam" id="PF00501"/>
    </source>
</evidence>
<keyword evidence="6" id="KW-1185">Reference proteome</keyword>
<dbReference type="InterPro" id="IPR025110">
    <property type="entry name" value="AMP-bd_C"/>
</dbReference>
<dbReference type="Gene3D" id="3.40.50.12780">
    <property type="entry name" value="N-terminal domain of ligase-like"/>
    <property type="match status" value="2"/>
</dbReference>
<dbReference type="PROSITE" id="PS00455">
    <property type="entry name" value="AMP_BINDING"/>
    <property type="match status" value="1"/>
</dbReference>
<dbReference type="GeneID" id="63678098"/>
<dbReference type="InterPro" id="IPR000873">
    <property type="entry name" value="AMP-dep_synth/lig_dom"/>
</dbReference>
<gene>
    <name evidence="5" type="ORF">SPBR_04900</name>
</gene>
<name>A0A0C2F7I3_9PEZI</name>
<keyword evidence="2" id="KW-0436">Ligase</keyword>
<dbReference type="PANTHER" id="PTHR24096:SF149">
    <property type="entry name" value="AMP-BINDING DOMAIN-CONTAINING PROTEIN-RELATED"/>
    <property type="match status" value="1"/>
</dbReference>
<evidence type="ECO:0000256" key="2">
    <source>
        <dbReference type="ARBA" id="ARBA00022598"/>
    </source>
</evidence>
<dbReference type="OrthoDB" id="1898221at2759"/>
<dbReference type="Proteomes" id="UP000031575">
    <property type="component" value="Unassembled WGS sequence"/>
</dbReference>
<dbReference type="Gene3D" id="3.30.300.30">
    <property type="match status" value="1"/>
</dbReference>
<comment type="caution">
    <text evidence="5">The sequence shown here is derived from an EMBL/GenBank/DDBJ whole genome shotgun (WGS) entry which is preliminary data.</text>
</comment>
<reference evidence="5 6" key="1">
    <citation type="journal article" date="2014" name="BMC Genomics">
        <title>Comparative genomics of the major fungal agents of human and animal Sporotrichosis: Sporothrix schenckii and Sporothrix brasiliensis.</title>
        <authorList>
            <person name="Teixeira M.M."/>
            <person name="de Almeida L.G."/>
            <person name="Kubitschek-Barreira P."/>
            <person name="Alves F.L."/>
            <person name="Kioshima E.S."/>
            <person name="Abadio A.K."/>
            <person name="Fernandes L."/>
            <person name="Derengowski L.S."/>
            <person name="Ferreira K.S."/>
            <person name="Souza R.C."/>
            <person name="Ruiz J.C."/>
            <person name="de Andrade N.C."/>
            <person name="Paes H.C."/>
            <person name="Nicola A.M."/>
            <person name="Albuquerque P."/>
            <person name="Gerber A.L."/>
            <person name="Martins V.P."/>
            <person name="Peconick L.D."/>
            <person name="Neto A.V."/>
            <person name="Chaucanez C.B."/>
            <person name="Silva P.A."/>
            <person name="Cunha O.L."/>
            <person name="de Oliveira F.F."/>
            <person name="dos Santos T.C."/>
            <person name="Barros A.L."/>
            <person name="Soares M.A."/>
            <person name="de Oliveira L.M."/>
            <person name="Marini M.M."/>
            <person name="Villalobos-Duno H."/>
            <person name="Cunha M.M."/>
            <person name="de Hoog S."/>
            <person name="da Silveira J.F."/>
            <person name="Henrissat B."/>
            <person name="Nino-Vega G.A."/>
            <person name="Cisalpino P.S."/>
            <person name="Mora-Montes H.M."/>
            <person name="Almeida S.R."/>
            <person name="Stajich J.E."/>
            <person name="Lopes-Bezerra L.M."/>
            <person name="Vasconcelos A.T."/>
            <person name="Felipe M.S."/>
        </authorList>
    </citation>
    <scope>NUCLEOTIDE SEQUENCE [LARGE SCALE GENOMIC DNA]</scope>
    <source>
        <strain evidence="5 6">5110</strain>
    </source>
</reference>